<dbReference type="PANTHER" id="PTHR13466">
    <property type="entry name" value="TEX2 PROTEIN-RELATED"/>
    <property type="match status" value="1"/>
</dbReference>
<comment type="caution">
    <text evidence="12">The sequence shown here is derived from an EMBL/GenBank/DDBJ whole genome shotgun (WGS) entry which is preliminary data.</text>
</comment>
<accession>A0AAU9K1Y4</accession>
<feature type="coiled-coil region" evidence="9">
    <location>
        <begin position="201"/>
        <end position="297"/>
    </location>
</feature>
<reference evidence="12" key="1">
    <citation type="submission" date="2021-09" db="EMBL/GenBank/DDBJ databases">
        <authorList>
            <consortium name="AG Swart"/>
            <person name="Singh M."/>
            <person name="Singh A."/>
            <person name="Seah K."/>
            <person name="Emmerich C."/>
        </authorList>
    </citation>
    <scope>NUCLEOTIDE SEQUENCE</scope>
    <source>
        <strain evidence="12">ATCC30299</strain>
    </source>
</reference>
<evidence type="ECO:0000256" key="7">
    <source>
        <dbReference type="ARBA" id="ARBA00023121"/>
    </source>
</evidence>
<dbReference type="CDD" id="cd21675">
    <property type="entry name" value="SMP_TEX2"/>
    <property type="match status" value="1"/>
</dbReference>
<dbReference type="GO" id="GO:0005789">
    <property type="term" value="C:endoplasmic reticulum membrane"/>
    <property type="evidence" value="ECO:0007669"/>
    <property type="project" value="UniProtKB-SubCell"/>
</dbReference>
<evidence type="ECO:0000256" key="3">
    <source>
        <dbReference type="ARBA" id="ARBA00022692"/>
    </source>
</evidence>
<comment type="subcellular location">
    <subcellularLocation>
        <location evidence="1">Endoplasmic reticulum membrane</location>
    </subcellularLocation>
</comment>
<keyword evidence="13" id="KW-1185">Reference proteome</keyword>
<evidence type="ECO:0000256" key="1">
    <source>
        <dbReference type="ARBA" id="ARBA00004586"/>
    </source>
</evidence>
<evidence type="ECO:0000256" key="8">
    <source>
        <dbReference type="ARBA" id="ARBA00023136"/>
    </source>
</evidence>
<dbReference type="EMBL" id="CAJZBQ010000053">
    <property type="protein sequence ID" value="CAG9331190.1"/>
    <property type="molecule type" value="Genomic_DNA"/>
</dbReference>
<keyword evidence="3 10" id="KW-0812">Transmembrane</keyword>
<evidence type="ECO:0000256" key="2">
    <source>
        <dbReference type="ARBA" id="ARBA00022448"/>
    </source>
</evidence>
<evidence type="ECO:0000313" key="13">
    <source>
        <dbReference type="Proteomes" id="UP001162131"/>
    </source>
</evidence>
<keyword evidence="5 10" id="KW-1133">Transmembrane helix</keyword>
<protein>
    <recommendedName>
        <fullName evidence="11">SMP-LTD domain-containing protein</fullName>
    </recommendedName>
</protein>
<proteinExistence type="predicted"/>
<feature type="coiled-coil region" evidence="9">
    <location>
        <begin position="471"/>
        <end position="505"/>
    </location>
</feature>
<keyword evidence="6" id="KW-0445">Lipid transport</keyword>
<feature type="domain" description="SMP-LTD" evidence="11">
    <location>
        <begin position="611"/>
        <end position="798"/>
    </location>
</feature>
<evidence type="ECO:0000256" key="5">
    <source>
        <dbReference type="ARBA" id="ARBA00022989"/>
    </source>
</evidence>
<dbReference type="GO" id="GO:0006869">
    <property type="term" value="P:lipid transport"/>
    <property type="evidence" value="ECO:0007669"/>
    <property type="project" value="UniProtKB-KW"/>
</dbReference>
<keyword evidence="2" id="KW-0813">Transport</keyword>
<evidence type="ECO:0000256" key="9">
    <source>
        <dbReference type="SAM" id="Coils"/>
    </source>
</evidence>
<dbReference type="AlphaFoldDB" id="A0AAU9K1Y4"/>
<dbReference type="InterPro" id="IPR031468">
    <property type="entry name" value="SMP_LBD"/>
</dbReference>
<evidence type="ECO:0000313" key="12">
    <source>
        <dbReference type="EMBL" id="CAG9331190.1"/>
    </source>
</evidence>
<feature type="coiled-coil region" evidence="9">
    <location>
        <begin position="396"/>
        <end position="426"/>
    </location>
</feature>
<evidence type="ECO:0000259" key="11">
    <source>
        <dbReference type="PROSITE" id="PS51847"/>
    </source>
</evidence>
<keyword evidence="9" id="KW-0175">Coiled coil</keyword>
<dbReference type="GO" id="GO:0008289">
    <property type="term" value="F:lipid binding"/>
    <property type="evidence" value="ECO:0007669"/>
    <property type="project" value="UniProtKB-KW"/>
</dbReference>
<dbReference type="PROSITE" id="PS51847">
    <property type="entry name" value="SMP"/>
    <property type="match status" value="1"/>
</dbReference>
<dbReference type="SUPFAM" id="SSF103657">
    <property type="entry name" value="BAR/IMD domain-like"/>
    <property type="match status" value="1"/>
</dbReference>
<evidence type="ECO:0000256" key="4">
    <source>
        <dbReference type="ARBA" id="ARBA00022824"/>
    </source>
</evidence>
<dbReference type="InterPro" id="IPR027267">
    <property type="entry name" value="AH/BAR_dom_sf"/>
</dbReference>
<dbReference type="PANTHER" id="PTHR13466:SF0">
    <property type="entry name" value="SMP-LTD DOMAIN-CONTAINING PROTEIN"/>
    <property type="match status" value="1"/>
</dbReference>
<sequence length="810" mass="93739">MEKRVKNIAIVVGILFLLIFMFPEKAFYITVFLSGIICTLIFELVIFYFYITKESDIPEPSVVSLYTPRPLPKTIPLEEAIENARKNSGNSLYVAQAPLERRMSALPCVCNSPEFAMLCSGGEATISELIQYIKDLLQTEKTYGQAIVKLTEISFLDKIKKKKSIEIFGKLKEALNKIGKSHLDEAQYLNEGLLENLGFIEKDIKNKHKELENKLKTSSAAFESTVQSIQKLQTKLISAQSIYQKANNDYQEAKKDLVPFDTLMKKEMKLKLTKNEVSTLQNTIKQLKENMEEESKIYLPKAQEILENLRHVKLQRAEQYRSNIQSWLGSLENCMRICMNLAQALQQPGDDPEQGETLPTLEETKKNQGSFIDKLTEKVLPNLDKSKKLSIKGIWNKTINKKVDTVQEEFERLENKSKKIKKKINEIDMFIKHLSDAEMSYSNELMRIVQSWHELEDLGLGERWREVTKGIEQTIETIEKFAAEIDTARLELKNFEKIITEYNDSLIIAKGYPELIESSQLKLKELYENRDKFIESCKNKIVAALSLKCQECLKFISSITQFMNECDNVDISGEFSSRAKIHRYQCPFYIYEVENSENPLEAFPETVKIGDPESAFWFNDLLTTYLFEWAESSKFQAWICRRLKRVYNKGRPQYMGEIQVKGVELSGQAPEVKDFTPLAKENDLDFFYEFDLWFRGEVRINLEFEVQWSLATVTVNVKAIFRSLYGRMILFYTPSDRGKSWYSFVAEPAYQIAIEPVLGKMNKVALSKFPQLNTFLVSILSKKIRKFVWPNKRSVKIPKGKKLPKNKTNN</sequence>
<gene>
    <name evidence="12" type="ORF">BSTOLATCC_MIC53268</name>
</gene>
<organism evidence="12 13">
    <name type="scientific">Blepharisma stoltei</name>
    <dbReference type="NCBI Taxonomy" id="1481888"/>
    <lineage>
        <taxon>Eukaryota</taxon>
        <taxon>Sar</taxon>
        <taxon>Alveolata</taxon>
        <taxon>Ciliophora</taxon>
        <taxon>Postciliodesmatophora</taxon>
        <taxon>Heterotrichea</taxon>
        <taxon>Heterotrichida</taxon>
        <taxon>Blepharismidae</taxon>
        <taxon>Blepharisma</taxon>
    </lineage>
</organism>
<keyword evidence="4" id="KW-0256">Endoplasmic reticulum</keyword>
<feature type="transmembrane region" description="Helical" evidence="10">
    <location>
        <begin position="7"/>
        <end position="23"/>
    </location>
</feature>
<evidence type="ECO:0000256" key="6">
    <source>
        <dbReference type="ARBA" id="ARBA00023055"/>
    </source>
</evidence>
<keyword evidence="8 10" id="KW-0472">Membrane</keyword>
<keyword evidence="7" id="KW-0446">Lipid-binding</keyword>
<name>A0AAU9K1Y4_9CILI</name>
<dbReference type="Proteomes" id="UP001162131">
    <property type="component" value="Unassembled WGS sequence"/>
</dbReference>
<dbReference type="Gene3D" id="1.20.1270.60">
    <property type="entry name" value="Arfaptin homology (AH) domain/BAR domain"/>
    <property type="match status" value="1"/>
</dbReference>
<feature type="transmembrane region" description="Helical" evidence="10">
    <location>
        <begin position="29"/>
        <end position="51"/>
    </location>
</feature>
<evidence type="ECO:0000256" key="10">
    <source>
        <dbReference type="SAM" id="Phobius"/>
    </source>
</evidence>